<evidence type="ECO:0000256" key="7">
    <source>
        <dbReference type="ARBA" id="ARBA00023016"/>
    </source>
</evidence>
<reference evidence="9 10" key="1">
    <citation type="submission" date="2015-09" db="EMBL/GenBank/DDBJ databases">
        <title>Genome announcement of multiple Pseudomonas syringae strains.</title>
        <authorList>
            <person name="Thakur S."/>
            <person name="Wang P.W."/>
            <person name="Gong Y."/>
            <person name="Weir B.S."/>
            <person name="Guttman D.S."/>
        </authorList>
    </citation>
    <scope>NUCLEOTIDE SEQUENCE [LARGE SCALE GENOMIC DNA]</scope>
    <source>
        <strain evidence="9 10">ICMP9419</strain>
    </source>
</reference>
<feature type="domain" description="HicB-like antitoxin of toxin-antitoxin system" evidence="8">
    <location>
        <begin position="75"/>
        <end position="200"/>
    </location>
</feature>
<evidence type="ECO:0000256" key="6">
    <source>
        <dbReference type="ARBA" id="ARBA00022884"/>
    </source>
</evidence>
<dbReference type="GO" id="GO:0016787">
    <property type="term" value="F:hydrolase activity"/>
    <property type="evidence" value="ECO:0007669"/>
    <property type="project" value="UniProtKB-KW"/>
</dbReference>
<comment type="caution">
    <text evidence="9">The sequence shown here is derived from an EMBL/GenBank/DDBJ whole genome shotgun (WGS) entry which is preliminary data.</text>
</comment>
<keyword evidence="4" id="KW-0255">Endonuclease</keyword>
<dbReference type="PANTHER" id="PTHR34873:SF3">
    <property type="entry name" value="ADDICTION MODULE TOXIN, HICA FAMILY"/>
    <property type="match status" value="1"/>
</dbReference>
<sequence length="208" mass="23041">MNSRFLISQILADGWYLVRVRGRHHHFKHPTKPGLVTVSHPKKDLLKKTAISILQQALLHTPVALRSRRTINMLYPIAISMGDKEHAWGVEVPDIPGCFSAGDDLDDAMAMAREAIEGHFEILAEDGSPIPSASKVTVHAANPHYAGCTWALVDIDVTKYLGKAQKLNITLPGYLLNRIDEYVLHHPEEKSRSGFLASAALKVLQQGR</sequence>
<keyword evidence="2" id="KW-1277">Toxin-antitoxin system</keyword>
<evidence type="ECO:0000256" key="4">
    <source>
        <dbReference type="ARBA" id="ARBA00022759"/>
    </source>
</evidence>
<dbReference type="Gene3D" id="3.30.920.30">
    <property type="entry name" value="Hypothetical protein"/>
    <property type="match status" value="1"/>
</dbReference>
<evidence type="ECO:0000256" key="2">
    <source>
        <dbReference type="ARBA" id="ARBA00022649"/>
    </source>
</evidence>
<dbReference type="InterPro" id="IPR038570">
    <property type="entry name" value="HicA_sf"/>
</dbReference>
<evidence type="ECO:0000256" key="1">
    <source>
        <dbReference type="ARBA" id="ARBA00006620"/>
    </source>
</evidence>
<dbReference type="GO" id="GO:0004519">
    <property type="term" value="F:endonuclease activity"/>
    <property type="evidence" value="ECO:0007669"/>
    <property type="project" value="UniProtKB-KW"/>
</dbReference>
<dbReference type="InterPro" id="IPR035069">
    <property type="entry name" value="TTHA1013/TTHA0281-like"/>
</dbReference>
<dbReference type="Pfam" id="PF07927">
    <property type="entry name" value="HicA_toxin"/>
    <property type="match status" value="1"/>
</dbReference>
<evidence type="ECO:0000313" key="9">
    <source>
        <dbReference type="EMBL" id="KPW96986.1"/>
    </source>
</evidence>
<dbReference type="SUPFAM" id="SSF143100">
    <property type="entry name" value="TTHA1013/TTHA0281-like"/>
    <property type="match status" value="1"/>
</dbReference>
<keyword evidence="7" id="KW-0346">Stress response</keyword>
<keyword evidence="6" id="KW-0694">RNA-binding</keyword>
<dbReference type="InterPro" id="IPR031807">
    <property type="entry name" value="HicB-like"/>
</dbReference>
<name>A0A0P9NEP9_PSESX</name>
<keyword evidence="5" id="KW-0378">Hydrolase</keyword>
<dbReference type="Pfam" id="PF15919">
    <property type="entry name" value="HicB_lk_antitox"/>
    <property type="match status" value="1"/>
</dbReference>
<evidence type="ECO:0000256" key="5">
    <source>
        <dbReference type="ARBA" id="ARBA00022801"/>
    </source>
</evidence>
<dbReference type="GO" id="GO:0003729">
    <property type="term" value="F:mRNA binding"/>
    <property type="evidence" value="ECO:0007669"/>
    <property type="project" value="InterPro"/>
</dbReference>
<dbReference type="AlphaFoldDB" id="A0A0P9NEP9"/>
<accession>A0A0P9NEP9</accession>
<dbReference type="PATRIC" id="fig|264450.4.peg.582"/>
<comment type="similarity">
    <text evidence="1">Belongs to the HicA mRNA interferase family.</text>
</comment>
<dbReference type="InterPro" id="IPR012933">
    <property type="entry name" value="HicA_mRNA_interferase"/>
</dbReference>
<dbReference type="Proteomes" id="UP000050381">
    <property type="component" value="Unassembled WGS sequence"/>
</dbReference>
<evidence type="ECO:0000313" key="10">
    <source>
        <dbReference type="Proteomes" id="UP000050381"/>
    </source>
</evidence>
<keyword evidence="3" id="KW-0540">Nuclease</keyword>
<protein>
    <submittedName>
        <fullName evidence="9">VirB9</fullName>
    </submittedName>
</protein>
<gene>
    <name evidence="9" type="ORF">ALO79_200046</name>
</gene>
<evidence type="ECO:0000259" key="8">
    <source>
        <dbReference type="Pfam" id="PF15919"/>
    </source>
</evidence>
<evidence type="ECO:0000256" key="3">
    <source>
        <dbReference type="ARBA" id="ARBA00022722"/>
    </source>
</evidence>
<dbReference type="SUPFAM" id="SSF54786">
    <property type="entry name" value="YcfA/nrd intein domain"/>
    <property type="match status" value="1"/>
</dbReference>
<dbReference type="EMBL" id="LJQD01000194">
    <property type="protein sequence ID" value="KPW96986.1"/>
    <property type="molecule type" value="Genomic_DNA"/>
</dbReference>
<organism evidence="9 10">
    <name type="scientific">Pseudomonas syringae pv. castaneae</name>
    <dbReference type="NCBI Taxonomy" id="264450"/>
    <lineage>
        <taxon>Bacteria</taxon>
        <taxon>Pseudomonadati</taxon>
        <taxon>Pseudomonadota</taxon>
        <taxon>Gammaproteobacteria</taxon>
        <taxon>Pseudomonadales</taxon>
        <taxon>Pseudomonadaceae</taxon>
        <taxon>Pseudomonas</taxon>
        <taxon>Pseudomonas syringae</taxon>
    </lineage>
</organism>
<dbReference type="Gene3D" id="3.30.160.250">
    <property type="match status" value="1"/>
</dbReference>
<proteinExistence type="inferred from homology"/>
<dbReference type="PANTHER" id="PTHR34873">
    <property type="entry name" value="SSR1766 PROTEIN"/>
    <property type="match status" value="1"/>
</dbReference>